<dbReference type="Proteomes" id="UP000012159">
    <property type="component" value="Unassembled WGS sequence"/>
</dbReference>
<reference evidence="1 2" key="1">
    <citation type="submission" date="2013-01" db="EMBL/GenBank/DDBJ databases">
        <authorList>
            <person name="Harkins D.M."/>
            <person name="Durkin A.S."/>
            <person name="Brinkac L.M."/>
            <person name="Haft D.H."/>
            <person name="Selengut J.D."/>
            <person name="Sanka R."/>
            <person name="DePew J."/>
            <person name="Purushe J."/>
            <person name="Picardeau M."/>
            <person name="Werts C."/>
            <person name="Goarant C."/>
            <person name="Vinetz J.M."/>
            <person name="Sutton G.G."/>
            <person name="Nierman W.C."/>
            <person name="Fouts D.E."/>
        </authorList>
    </citation>
    <scope>NUCLEOTIDE SEQUENCE [LARGE SCALE GENOMIC DNA]</scope>
    <source>
        <strain evidence="1 2">200901868</strain>
    </source>
</reference>
<comment type="caution">
    <text evidence="1">The sequence shown here is derived from an EMBL/GenBank/DDBJ whole genome shotgun (WGS) entry which is preliminary data.</text>
</comment>
<dbReference type="InterPro" id="IPR010298">
    <property type="entry name" value="YacP-like"/>
</dbReference>
<sequence length="148" mass="17212">MSSQVVIDGFNLIYKFPDLEEYMVRNRLLEARQGLLERIESYSQKKKAQTFHVFFDGKKEVGSEIFQETFGKLNVYFSHGRKADDVIKEFVRTNVRPSEIEVVSSDKEIFFMQKNGVPIQSLPKISPQLLSRKFFLPNPIPKNSKIGY</sequence>
<dbReference type="PANTHER" id="PTHR34547:SF1">
    <property type="entry name" value="YACP-LIKE NYN DOMAIN PROTEIN"/>
    <property type="match status" value="1"/>
</dbReference>
<dbReference type="SUPFAM" id="SSF88723">
    <property type="entry name" value="PIN domain-like"/>
    <property type="match status" value="1"/>
</dbReference>
<dbReference type="EMBL" id="AKWF02000065">
    <property type="protein sequence ID" value="EMO62994.1"/>
    <property type="molecule type" value="Genomic_DNA"/>
</dbReference>
<evidence type="ECO:0000313" key="2">
    <source>
        <dbReference type="Proteomes" id="UP000012159"/>
    </source>
</evidence>
<dbReference type="PANTHER" id="PTHR34547">
    <property type="entry name" value="YACP-LIKE NYN DOMAIN PROTEIN"/>
    <property type="match status" value="1"/>
</dbReference>
<gene>
    <name evidence="1" type="ORF">LEP1GSC133_4090</name>
</gene>
<protein>
    <submittedName>
        <fullName evidence="1">YacP-like NYN domain protein</fullName>
    </submittedName>
</protein>
<accession>M6WCR4</accession>
<dbReference type="STRING" id="1192866.LEP1GSC133_4090"/>
<organism evidence="1 2">
    <name type="scientific">Leptospira borgpetersenii serovar Pomona str. 200901868</name>
    <dbReference type="NCBI Taxonomy" id="1192866"/>
    <lineage>
        <taxon>Bacteria</taxon>
        <taxon>Pseudomonadati</taxon>
        <taxon>Spirochaetota</taxon>
        <taxon>Spirochaetia</taxon>
        <taxon>Leptospirales</taxon>
        <taxon>Leptospiraceae</taxon>
        <taxon>Leptospira</taxon>
    </lineage>
</organism>
<evidence type="ECO:0000313" key="1">
    <source>
        <dbReference type="EMBL" id="EMO62994.1"/>
    </source>
</evidence>
<dbReference type="Pfam" id="PF05991">
    <property type="entry name" value="NYN_YacP"/>
    <property type="match status" value="1"/>
</dbReference>
<name>M6WCR4_LEPBO</name>
<dbReference type="InterPro" id="IPR029060">
    <property type="entry name" value="PIN-like_dom_sf"/>
</dbReference>
<dbReference type="AlphaFoldDB" id="M6WCR4"/>
<proteinExistence type="predicted"/>